<evidence type="ECO:0000256" key="1">
    <source>
        <dbReference type="SAM" id="MobiDB-lite"/>
    </source>
</evidence>
<reference evidence="3 4" key="1">
    <citation type="journal article" date="2024" name="G3 (Bethesda)">
        <title>Genome assembly of Hibiscus sabdariffa L. provides insights into metabolisms of medicinal natural products.</title>
        <authorList>
            <person name="Kim T."/>
        </authorList>
    </citation>
    <scope>NUCLEOTIDE SEQUENCE [LARGE SCALE GENOMIC DNA]</scope>
    <source>
        <strain evidence="3">TK-2024</strain>
        <tissue evidence="3">Old leaves</tissue>
    </source>
</reference>
<feature type="region of interest" description="Disordered" evidence="1">
    <location>
        <begin position="1"/>
        <end position="23"/>
    </location>
</feature>
<comment type="caution">
    <text evidence="3">The sequence shown here is derived from an EMBL/GenBank/DDBJ whole genome shotgun (WGS) entry which is preliminary data.</text>
</comment>
<evidence type="ECO:0000259" key="2">
    <source>
        <dbReference type="Pfam" id="PF03478"/>
    </source>
</evidence>
<gene>
    <name evidence="3" type="ORF">V6N12_057112</name>
</gene>
<dbReference type="EMBL" id="JBBPBM010000284">
    <property type="protein sequence ID" value="KAK8497936.1"/>
    <property type="molecule type" value="Genomic_DNA"/>
</dbReference>
<proteinExistence type="predicted"/>
<dbReference type="Pfam" id="PF03478">
    <property type="entry name" value="Beta-prop_KIB1-4"/>
    <property type="match status" value="1"/>
</dbReference>
<dbReference type="InterPro" id="IPR005174">
    <property type="entry name" value="KIB1-4_b-propeller"/>
</dbReference>
<feature type="domain" description="KIB1-4 beta-propeller" evidence="2">
    <location>
        <begin position="72"/>
        <end position="205"/>
    </location>
</feature>
<keyword evidence="4" id="KW-1185">Reference proteome</keyword>
<sequence>MDKNWGETGKEEEDKEEGNDTVSGMGINMLKLAGKALPIGLEQRPAKELFDDPTQDADKETASPNGNVLSATFYLSSKSPECLVFNVHTLKDTISINTYRPGDKNWKTYNFVQSHPINWPTHTLSATYLGGCFYFLSALGSLGVFDIRREEWKLLVRSWRGSDSRWRRDDLYLYGELVAIPRSPCMPYKRERVMKFDFSASCWVKQLNFKEMEHPDLRFLSSSEPLGESSSDHHLYAYLYSRRFNFLGPWRGQSRIVLIEPPLKCIWRRQHLLDHS</sequence>
<accession>A0ABR2AUW6</accession>
<evidence type="ECO:0000313" key="4">
    <source>
        <dbReference type="Proteomes" id="UP001472677"/>
    </source>
</evidence>
<name>A0ABR2AUW6_9ROSI</name>
<dbReference type="Proteomes" id="UP001472677">
    <property type="component" value="Unassembled WGS sequence"/>
</dbReference>
<feature type="compositionally biased region" description="Acidic residues" evidence="1">
    <location>
        <begin position="10"/>
        <end position="19"/>
    </location>
</feature>
<organism evidence="3 4">
    <name type="scientific">Hibiscus sabdariffa</name>
    <name type="common">roselle</name>
    <dbReference type="NCBI Taxonomy" id="183260"/>
    <lineage>
        <taxon>Eukaryota</taxon>
        <taxon>Viridiplantae</taxon>
        <taxon>Streptophyta</taxon>
        <taxon>Embryophyta</taxon>
        <taxon>Tracheophyta</taxon>
        <taxon>Spermatophyta</taxon>
        <taxon>Magnoliopsida</taxon>
        <taxon>eudicotyledons</taxon>
        <taxon>Gunneridae</taxon>
        <taxon>Pentapetalae</taxon>
        <taxon>rosids</taxon>
        <taxon>malvids</taxon>
        <taxon>Malvales</taxon>
        <taxon>Malvaceae</taxon>
        <taxon>Malvoideae</taxon>
        <taxon>Hibiscus</taxon>
    </lineage>
</organism>
<evidence type="ECO:0000313" key="3">
    <source>
        <dbReference type="EMBL" id="KAK8497936.1"/>
    </source>
</evidence>
<protein>
    <recommendedName>
        <fullName evidence="2">KIB1-4 beta-propeller domain-containing protein</fullName>
    </recommendedName>
</protein>